<gene>
    <name evidence="1" type="ORF">SPELUC_LOCUS6430</name>
</gene>
<reference evidence="1" key="1">
    <citation type="submission" date="2021-06" db="EMBL/GenBank/DDBJ databases">
        <authorList>
            <person name="Kallberg Y."/>
            <person name="Tangrot J."/>
            <person name="Rosling A."/>
        </authorList>
    </citation>
    <scope>NUCLEOTIDE SEQUENCE</scope>
    <source>
        <strain evidence="1">28 12/20/2015</strain>
    </source>
</reference>
<feature type="non-terminal residue" evidence="1">
    <location>
        <position position="41"/>
    </location>
</feature>
<comment type="caution">
    <text evidence="1">The sequence shown here is derived from an EMBL/GenBank/DDBJ whole genome shotgun (WGS) entry which is preliminary data.</text>
</comment>
<proteinExistence type="predicted"/>
<dbReference type="EMBL" id="CAJVPW010007605">
    <property type="protein sequence ID" value="CAG8582746.1"/>
    <property type="molecule type" value="Genomic_DNA"/>
</dbReference>
<organism evidence="1 2">
    <name type="scientific">Cetraspora pellucida</name>
    <dbReference type="NCBI Taxonomy" id="1433469"/>
    <lineage>
        <taxon>Eukaryota</taxon>
        <taxon>Fungi</taxon>
        <taxon>Fungi incertae sedis</taxon>
        <taxon>Mucoromycota</taxon>
        <taxon>Glomeromycotina</taxon>
        <taxon>Glomeromycetes</taxon>
        <taxon>Diversisporales</taxon>
        <taxon>Gigasporaceae</taxon>
        <taxon>Cetraspora</taxon>
    </lineage>
</organism>
<keyword evidence="2" id="KW-1185">Reference proteome</keyword>
<name>A0ACA9MCQ5_9GLOM</name>
<accession>A0ACA9MCQ5</accession>
<evidence type="ECO:0000313" key="2">
    <source>
        <dbReference type="Proteomes" id="UP000789366"/>
    </source>
</evidence>
<sequence length="41" mass="4488">MLTKINAQQSIILSALQTEPSNLTEISIEDEVLDSVSDNNL</sequence>
<protein>
    <submittedName>
        <fullName evidence="1">7792_t:CDS:1</fullName>
    </submittedName>
</protein>
<evidence type="ECO:0000313" key="1">
    <source>
        <dbReference type="EMBL" id="CAG8582746.1"/>
    </source>
</evidence>
<dbReference type="Proteomes" id="UP000789366">
    <property type="component" value="Unassembled WGS sequence"/>
</dbReference>